<comment type="caution">
    <text evidence="2">The sequence shown here is derived from an EMBL/GenBank/DDBJ whole genome shotgun (WGS) entry which is preliminary data.</text>
</comment>
<protein>
    <submittedName>
        <fullName evidence="2">Uncharacterized protein</fullName>
    </submittedName>
</protein>
<name>A0AAV6TE16_9ARAC</name>
<evidence type="ECO:0000313" key="3">
    <source>
        <dbReference type="Proteomes" id="UP000827092"/>
    </source>
</evidence>
<accession>A0AAV6TE16</accession>
<dbReference type="Proteomes" id="UP000827092">
    <property type="component" value="Unassembled WGS sequence"/>
</dbReference>
<feature type="compositionally biased region" description="Basic and acidic residues" evidence="1">
    <location>
        <begin position="50"/>
        <end position="65"/>
    </location>
</feature>
<dbReference type="EMBL" id="JAFNEN010006268">
    <property type="protein sequence ID" value="KAG8156160.1"/>
    <property type="molecule type" value="Genomic_DNA"/>
</dbReference>
<dbReference type="AlphaFoldDB" id="A0AAV6TE16"/>
<sequence>MFTWRPVADMGYVTGRKLHSSPSDFQGPTRRTGHAETPVLYEEQASLSRTEPDSRGNELVQRKETSSPGPPSTSPSSVALPHLVPKDLSPCPGGDY</sequence>
<evidence type="ECO:0000313" key="2">
    <source>
        <dbReference type="EMBL" id="KAG8156160.1"/>
    </source>
</evidence>
<gene>
    <name evidence="2" type="ORF">JTE90_010269</name>
</gene>
<evidence type="ECO:0000256" key="1">
    <source>
        <dbReference type="SAM" id="MobiDB-lite"/>
    </source>
</evidence>
<keyword evidence="3" id="KW-1185">Reference proteome</keyword>
<proteinExistence type="predicted"/>
<reference evidence="2 3" key="1">
    <citation type="journal article" date="2022" name="Nat. Ecol. Evol.">
        <title>A masculinizing supergene underlies an exaggerated male reproductive morph in a spider.</title>
        <authorList>
            <person name="Hendrickx F."/>
            <person name="De Corte Z."/>
            <person name="Sonet G."/>
            <person name="Van Belleghem S.M."/>
            <person name="Kostlbacher S."/>
            <person name="Vangestel C."/>
        </authorList>
    </citation>
    <scope>NUCLEOTIDE SEQUENCE [LARGE SCALE GENOMIC DNA]</scope>
    <source>
        <strain evidence="2">W744_W776</strain>
    </source>
</reference>
<organism evidence="2 3">
    <name type="scientific">Oedothorax gibbosus</name>
    <dbReference type="NCBI Taxonomy" id="931172"/>
    <lineage>
        <taxon>Eukaryota</taxon>
        <taxon>Metazoa</taxon>
        <taxon>Ecdysozoa</taxon>
        <taxon>Arthropoda</taxon>
        <taxon>Chelicerata</taxon>
        <taxon>Arachnida</taxon>
        <taxon>Araneae</taxon>
        <taxon>Araneomorphae</taxon>
        <taxon>Entelegynae</taxon>
        <taxon>Araneoidea</taxon>
        <taxon>Linyphiidae</taxon>
        <taxon>Erigoninae</taxon>
        <taxon>Oedothorax</taxon>
    </lineage>
</organism>
<feature type="region of interest" description="Disordered" evidence="1">
    <location>
        <begin position="1"/>
        <end position="96"/>
    </location>
</feature>